<comment type="caution">
    <text evidence="4">The sequence shown here is derived from an EMBL/GenBank/DDBJ whole genome shotgun (WGS) entry which is preliminary data.</text>
</comment>
<dbReference type="AlphaFoldDB" id="A0A4V3YV00"/>
<sequence>MTGSAAGTRDEPGKNVAQKTGLNRAVLAQGWGMLRARTEDKAPGRVEDVPTPFTSLRCSACGWIEKKSRENQAGFRCISCGFTCNAGINAAINVAAGQAVARRPGRKARAGGTTTRRRPNVREPQPHTSS</sequence>
<evidence type="ECO:0000313" key="5">
    <source>
        <dbReference type="Proteomes" id="UP000305282"/>
    </source>
</evidence>
<feature type="non-terminal residue" evidence="4">
    <location>
        <position position="1"/>
    </location>
</feature>
<dbReference type="EMBL" id="SSXH01001186">
    <property type="protein sequence ID" value="THJ21009.1"/>
    <property type="molecule type" value="Genomic_DNA"/>
</dbReference>
<evidence type="ECO:0000256" key="2">
    <source>
        <dbReference type="SAM" id="MobiDB-lite"/>
    </source>
</evidence>
<evidence type="ECO:0000259" key="3">
    <source>
        <dbReference type="Pfam" id="PF07282"/>
    </source>
</evidence>
<feature type="compositionally biased region" description="Basic residues" evidence="2">
    <location>
        <begin position="103"/>
        <end position="119"/>
    </location>
</feature>
<evidence type="ECO:0000256" key="1">
    <source>
        <dbReference type="ARBA" id="ARBA00023125"/>
    </source>
</evidence>
<dbReference type="Pfam" id="PF07282">
    <property type="entry name" value="Cas12f1-like_TNB"/>
    <property type="match status" value="1"/>
</dbReference>
<dbReference type="Proteomes" id="UP000305282">
    <property type="component" value="Unassembled WGS sequence"/>
</dbReference>
<reference evidence="4 5" key="1">
    <citation type="submission" date="2019-04" db="EMBL/GenBank/DDBJ databases">
        <title>Draft genome sequences for three unisolated Alnus-infective Frankia Sp+ strains, AgTrS, AiOr and AvVan, the first sequenced Frankia strains able to sporulate in-planta.</title>
        <authorList>
            <person name="Bethencourt L."/>
            <person name="Vautrin F."/>
            <person name="Taib N."/>
            <person name="Dubost A."/>
            <person name="Castro-Garcia L."/>
            <person name="Imbaud O."/>
            <person name="Abrouk D."/>
            <person name="Fournier P."/>
            <person name="Briolay J."/>
            <person name="Nguyen A."/>
            <person name="Normand P."/>
            <person name="Fernandez M.P."/>
            <person name="Brochier-Armanet C."/>
            <person name="Herrera-Belaroussi A."/>
        </authorList>
    </citation>
    <scope>NUCLEOTIDE SEQUENCE [LARGE SCALE GENOMIC DNA]</scope>
    <source>
        <strain evidence="4 5">AvVan</strain>
    </source>
</reference>
<feature type="region of interest" description="Disordered" evidence="2">
    <location>
        <begin position="98"/>
        <end position="130"/>
    </location>
</feature>
<organism evidence="4 5">
    <name type="scientific">Candidatus Frankia alpina</name>
    <dbReference type="NCBI Taxonomy" id="2699483"/>
    <lineage>
        <taxon>Bacteria</taxon>
        <taxon>Bacillati</taxon>
        <taxon>Actinomycetota</taxon>
        <taxon>Actinomycetes</taxon>
        <taxon>Frankiales</taxon>
        <taxon>Frankiaceae</taxon>
        <taxon>Frankia</taxon>
    </lineage>
</organism>
<feature type="region of interest" description="Disordered" evidence="2">
    <location>
        <begin position="1"/>
        <end position="21"/>
    </location>
</feature>
<evidence type="ECO:0000313" key="4">
    <source>
        <dbReference type="EMBL" id="THJ21009.1"/>
    </source>
</evidence>
<name>A0A4V3YV00_9ACTN</name>
<dbReference type="InterPro" id="IPR010095">
    <property type="entry name" value="Cas12f1-like_TNB"/>
</dbReference>
<feature type="domain" description="Cas12f1-like TNB" evidence="3">
    <location>
        <begin position="31"/>
        <end position="94"/>
    </location>
</feature>
<keyword evidence="5" id="KW-1185">Reference proteome</keyword>
<dbReference type="GO" id="GO:0003677">
    <property type="term" value="F:DNA binding"/>
    <property type="evidence" value="ECO:0007669"/>
    <property type="project" value="UniProtKB-KW"/>
</dbReference>
<dbReference type="RefSeq" id="WP_161983206.1">
    <property type="nucleotide sequence ID" value="NZ_CADCWT010000600.1"/>
</dbReference>
<gene>
    <name evidence="4" type="ORF">E7Y31_23785</name>
</gene>
<keyword evidence="1" id="KW-0238">DNA-binding</keyword>
<protein>
    <submittedName>
        <fullName evidence="4">Transposase</fullName>
    </submittedName>
</protein>
<proteinExistence type="predicted"/>
<accession>A0A4V3YV00</accession>
<feature type="compositionally biased region" description="Basic and acidic residues" evidence="2">
    <location>
        <begin position="120"/>
        <end position="130"/>
    </location>
</feature>